<keyword evidence="6" id="KW-0742">SOS response</keyword>
<proteinExistence type="inferred from homology"/>
<keyword evidence="2" id="KW-0227">DNA damage</keyword>
<keyword evidence="5" id="KW-0234">DNA repair</keyword>
<comment type="caution">
    <text evidence="9">The sequence shown here is derived from an EMBL/GenBank/DDBJ whole genome shotgun (WGS) entry which is preliminary data.</text>
</comment>
<evidence type="ECO:0000313" key="10">
    <source>
        <dbReference type="Proteomes" id="UP000250790"/>
    </source>
</evidence>
<dbReference type="InterPro" id="IPR036286">
    <property type="entry name" value="LexA/Signal_pep-like_sf"/>
</dbReference>
<keyword evidence="3 7" id="KW-0378">Hydrolase</keyword>
<gene>
    <name evidence="9" type="ORF">B9Z37_03950</name>
</gene>
<protein>
    <submittedName>
        <fullName evidence="9">Peptidase</fullName>
    </submittedName>
</protein>
<dbReference type="PRINTS" id="PR00726">
    <property type="entry name" value="LEXASERPTASE"/>
</dbReference>
<dbReference type="AlphaFoldDB" id="A0A315ED47"/>
<evidence type="ECO:0000256" key="7">
    <source>
        <dbReference type="RuleBase" id="RU003991"/>
    </source>
</evidence>
<evidence type="ECO:0000259" key="8">
    <source>
        <dbReference type="Pfam" id="PF00717"/>
    </source>
</evidence>
<dbReference type="GO" id="GO:0009432">
    <property type="term" value="P:SOS response"/>
    <property type="evidence" value="ECO:0007669"/>
    <property type="project" value="UniProtKB-KW"/>
</dbReference>
<dbReference type="Pfam" id="PF00717">
    <property type="entry name" value="Peptidase_S24"/>
    <property type="match status" value="1"/>
</dbReference>
<dbReference type="GO" id="GO:0016787">
    <property type="term" value="F:hydrolase activity"/>
    <property type="evidence" value="ECO:0007669"/>
    <property type="project" value="UniProtKB-KW"/>
</dbReference>
<dbReference type="InterPro" id="IPR050077">
    <property type="entry name" value="LexA_repressor"/>
</dbReference>
<evidence type="ECO:0000256" key="6">
    <source>
        <dbReference type="ARBA" id="ARBA00023236"/>
    </source>
</evidence>
<sequence>MPNLSTPQPLPPGPLVIKAFSTSVQCGFPSPAEDHHVERIDLMSQLIKHPQATFMLRVSGHSMRDAGILDGSVVLVDRAIKPESGHIVIAVVDGDFTCKILQTGPDFFRLVAANPDFADIVPNDGQAIEVWGVVVASIVQHAV</sequence>
<dbReference type="CDD" id="cd06529">
    <property type="entry name" value="S24_LexA-like"/>
    <property type="match status" value="1"/>
</dbReference>
<dbReference type="PANTHER" id="PTHR33516:SF2">
    <property type="entry name" value="LEXA REPRESSOR-RELATED"/>
    <property type="match status" value="1"/>
</dbReference>
<dbReference type="InterPro" id="IPR039418">
    <property type="entry name" value="LexA-like"/>
</dbReference>
<dbReference type="Gene3D" id="2.10.109.10">
    <property type="entry name" value="Umud Fragment, subunit A"/>
    <property type="match status" value="1"/>
</dbReference>
<dbReference type="GO" id="GO:0006355">
    <property type="term" value="P:regulation of DNA-templated transcription"/>
    <property type="evidence" value="ECO:0007669"/>
    <property type="project" value="InterPro"/>
</dbReference>
<keyword evidence="4 7" id="KW-0068">Autocatalytic cleavage</keyword>
<accession>A0A315ED47</accession>
<dbReference type="PANTHER" id="PTHR33516">
    <property type="entry name" value="LEXA REPRESSOR"/>
    <property type="match status" value="1"/>
</dbReference>
<name>A0A315ED47_9BURK</name>
<evidence type="ECO:0000256" key="4">
    <source>
        <dbReference type="ARBA" id="ARBA00022813"/>
    </source>
</evidence>
<dbReference type="NCBIfam" id="NF007621">
    <property type="entry name" value="PRK10276.1"/>
    <property type="match status" value="1"/>
</dbReference>
<evidence type="ECO:0000313" key="9">
    <source>
        <dbReference type="EMBL" id="PUE55703.1"/>
    </source>
</evidence>
<evidence type="ECO:0000256" key="2">
    <source>
        <dbReference type="ARBA" id="ARBA00022763"/>
    </source>
</evidence>
<evidence type="ECO:0000256" key="3">
    <source>
        <dbReference type="ARBA" id="ARBA00022801"/>
    </source>
</evidence>
<reference evidence="9 10" key="1">
    <citation type="submission" date="2017-04" db="EMBL/GenBank/DDBJ databases">
        <title>Unexpected and diverse lifestyles within the genus Limnohabitans.</title>
        <authorList>
            <person name="Kasalicky V."/>
            <person name="Mehrshad M."/>
            <person name="Andrei S.-A."/>
            <person name="Salcher M."/>
            <person name="Kratochvilova H."/>
            <person name="Simek K."/>
            <person name="Ghai R."/>
        </authorList>
    </citation>
    <scope>NUCLEOTIDE SEQUENCE [LARGE SCALE GENOMIC DNA]</scope>
    <source>
        <strain evidence="9 10">II-B4</strain>
    </source>
</reference>
<dbReference type="InterPro" id="IPR006197">
    <property type="entry name" value="Peptidase_S24_LexA"/>
</dbReference>
<keyword evidence="10" id="KW-1185">Reference proteome</keyword>
<dbReference type="GO" id="GO:0003677">
    <property type="term" value="F:DNA binding"/>
    <property type="evidence" value="ECO:0007669"/>
    <property type="project" value="InterPro"/>
</dbReference>
<dbReference type="OrthoDB" id="9802364at2"/>
<dbReference type="Proteomes" id="UP000250790">
    <property type="component" value="Unassembled WGS sequence"/>
</dbReference>
<evidence type="ECO:0000256" key="5">
    <source>
        <dbReference type="ARBA" id="ARBA00023204"/>
    </source>
</evidence>
<dbReference type="EMBL" id="NESN01000001">
    <property type="protein sequence ID" value="PUE55703.1"/>
    <property type="molecule type" value="Genomic_DNA"/>
</dbReference>
<organism evidence="9 10">
    <name type="scientific">Limnohabitans parvus II-B4</name>
    <dbReference type="NCBI Taxonomy" id="1293052"/>
    <lineage>
        <taxon>Bacteria</taxon>
        <taxon>Pseudomonadati</taxon>
        <taxon>Pseudomonadota</taxon>
        <taxon>Betaproteobacteria</taxon>
        <taxon>Burkholderiales</taxon>
        <taxon>Comamonadaceae</taxon>
        <taxon>Limnohabitans</taxon>
    </lineage>
</organism>
<dbReference type="SUPFAM" id="SSF51306">
    <property type="entry name" value="LexA/Signal peptidase"/>
    <property type="match status" value="1"/>
</dbReference>
<feature type="domain" description="Peptidase S24/S26A/S26B/S26C" evidence="8">
    <location>
        <begin position="22"/>
        <end position="135"/>
    </location>
</feature>
<dbReference type="InterPro" id="IPR015927">
    <property type="entry name" value="Peptidase_S24_S26A/B/C"/>
</dbReference>
<comment type="similarity">
    <text evidence="1 7">Belongs to the peptidase S24 family.</text>
</comment>
<dbReference type="GO" id="GO:0006281">
    <property type="term" value="P:DNA repair"/>
    <property type="evidence" value="ECO:0007669"/>
    <property type="project" value="UniProtKB-KW"/>
</dbReference>
<evidence type="ECO:0000256" key="1">
    <source>
        <dbReference type="ARBA" id="ARBA00007484"/>
    </source>
</evidence>
<dbReference type="RefSeq" id="WP_108311694.1">
    <property type="nucleotide sequence ID" value="NZ_NESN01000001.1"/>
</dbReference>